<dbReference type="Gene3D" id="1.10.10.10">
    <property type="entry name" value="Winged helix-like DNA-binding domain superfamily/Winged helix DNA-binding domain"/>
    <property type="match status" value="1"/>
</dbReference>
<dbReference type="InterPro" id="IPR025230">
    <property type="entry name" value="DUF4172"/>
</dbReference>
<evidence type="ECO:0000313" key="5">
    <source>
        <dbReference type="Proteomes" id="UP000017048"/>
    </source>
</evidence>
<sequence>MIAEVAHAQGRLVGRLADSQDEVKDHAGLLALTDDVVKSSEIEGELLDAASVRSSIARRLGVDIGAAVQSDRRVDGIVEMTLDATTRCDRPVTAERLFGWHAGLFPTGYSGISRVRVGGWRTDEAGPMEVVSGPYGRQRVHFEAPPAERLDDEMGRLLDWFGSDTAAPAIVRAGIAHLWFVTIHPFDDGNGRIARALGDLALARADGSSRRFYSVSAQIQRDRNSYYDILERTQRGTLDVTEWLRWFLTTVQRAVAIADENVDAVLQKAKFWRRWDQTALNARQIMVLNRLLDGFEGKLTTRKWAILTKSSQDTALRDISELIEIGALRRSQSGGRSTSYELVM</sequence>
<dbReference type="InterPro" id="IPR003812">
    <property type="entry name" value="Fido"/>
</dbReference>
<dbReference type="InterPro" id="IPR036597">
    <property type="entry name" value="Fido-like_dom_sf"/>
</dbReference>
<dbReference type="Pfam" id="PF02661">
    <property type="entry name" value="Fic"/>
    <property type="match status" value="1"/>
</dbReference>
<dbReference type="AlphaFoldDB" id="U5E3H4"/>
<dbReference type="InterPro" id="IPR036388">
    <property type="entry name" value="WH-like_DNA-bd_sf"/>
</dbReference>
<dbReference type="PANTHER" id="PTHR13504">
    <property type="entry name" value="FIDO DOMAIN-CONTAINING PROTEIN DDB_G0283145"/>
    <property type="match status" value="1"/>
</dbReference>
<dbReference type="GO" id="GO:0005524">
    <property type="term" value="F:ATP binding"/>
    <property type="evidence" value="ECO:0007669"/>
    <property type="project" value="UniProtKB-KW"/>
</dbReference>
<dbReference type="Gene3D" id="1.10.3290.10">
    <property type="entry name" value="Fido-like domain"/>
    <property type="match status" value="1"/>
</dbReference>
<accession>U5E3H4</accession>
<comment type="caution">
    <text evidence="4">The sequence shown here is derived from an EMBL/GenBank/DDBJ whole genome shotgun (WGS) entry which is preliminary data.</text>
</comment>
<keyword evidence="2" id="KW-0547">Nucleotide-binding</keyword>
<feature type="binding site" evidence="2">
    <location>
        <begin position="226"/>
        <end position="227"/>
    </location>
    <ligand>
        <name>ATP</name>
        <dbReference type="ChEBI" id="CHEBI:30616"/>
    </ligand>
</feature>
<organism evidence="4 5">
    <name type="scientific">Nocardia asteroides NBRC 15531</name>
    <dbReference type="NCBI Taxonomy" id="1110697"/>
    <lineage>
        <taxon>Bacteria</taxon>
        <taxon>Bacillati</taxon>
        <taxon>Actinomycetota</taxon>
        <taxon>Actinomycetes</taxon>
        <taxon>Mycobacteriales</taxon>
        <taxon>Nocardiaceae</taxon>
        <taxon>Nocardia</taxon>
    </lineage>
</organism>
<dbReference type="SUPFAM" id="SSF140931">
    <property type="entry name" value="Fic-like"/>
    <property type="match status" value="1"/>
</dbReference>
<dbReference type="PROSITE" id="PS51459">
    <property type="entry name" value="FIDO"/>
    <property type="match status" value="1"/>
</dbReference>
<dbReference type="Pfam" id="PF13776">
    <property type="entry name" value="DUF4172"/>
    <property type="match status" value="1"/>
</dbReference>
<gene>
    <name evidence="4" type="ORF">NCAST_11_00340</name>
</gene>
<feature type="domain" description="Fido" evidence="3">
    <location>
        <begin position="92"/>
        <end position="249"/>
    </location>
</feature>
<evidence type="ECO:0000313" key="4">
    <source>
        <dbReference type="EMBL" id="GAD82537.1"/>
    </source>
</evidence>
<reference evidence="4 5" key="1">
    <citation type="journal article" date="2014" name="BMC Genomics">
        <title>Genome based analysis of type-I polyketide synthase and nonribosomal peptide synthetase gene clusters in seven strains of five representative Nocardia species.</title>
        <authorList>
            <person name="Komaki H."/>
            <person name="Ichikawa N."/>
            <person name="Hosoyama A."/>
            <person name="Takahashi-Nakaguchi A."/>
            <person name="Matsuzawa T."/>
            <person name="Suzuki K."/>
            <person name="Fujita N."/>
            <person name="Gonoi T."/>
        </authorList>
    </citation>
    <scope>NUCLEOTIDE SEQUENCE [LARGE SCALE GENOMIC DNA]</scope>
    <source>
        <strain evidence="4 5">NBRC 15531</strain>
    </source>
</reference>
<dbReference type="EMBL" id="BAFO02000011">
    <property type="protein sequence ID" value="GAD82537.1"/>
    <property type="molecule type" value="Genomic_DNA"/>
</dbReference>
<feature type="active site" evidence="1">
    <location>
        <position position="184"/>
    </location>
</feature>
<proteinExistence type="predicted"/>
<keyword evidence="5" id="KW-1185">Reference proteome</keyword>
<name>U5E3H4_NOCAS</name>
<dbReference type="STRING" id="1824.SAMN05444423_103375"/>
<dbReference type="Proteomes" id="UP000017048">
    <property type="component" value="Unassembled WGS sequence"/>
</dbReference>
<dbReference type="PANTHER" id="PTHR13504:SF33">
    <property type="entry name" value="FIC FAMILY PROTEIN"/>
    <property type="match status" value="1"/>
</dbReference>
<evidence type="ECO:0000256" key="1">
    <source>
        <dbReference type="PIRSR" id="PIRSR640198-1"/>
    </source>
</evidence>
<evidence type="ECO:0000259" key="3">
    <source>
        <dbReference type="PROSITE" id="PS51459"/>
    </source>
</evidence>
<feature type="binding site" evidence="2">
    <location>
        <begin position="188"/>
        <end position="195"/>
    </location>
    <ligand>
        <name>ATP</name>
        <dbReference type="ChEBI" id="CHEBI:30616"/>
    </ligand>
</feature>
<protein>
    <recommendedName>
        <fullName evidence="3">Fido domain-containing protein</fullName>
    </recommendedName>
</protein>
<evidence type="ECO:0000256" key="2">
    <source>
        <dbReference type="PIRSR" id="PIRSR640198-2"/>
    </source>
</evidence>
<dbReference type="eggNOG" id="COG3177">
    <property type="taxonomic scope" value="Bacteria"/>
</dbReference>
<keyword evidence="2" id="KW-0067">ATP-binding</keyword>
<dbReference type="InterPro" id="IPR040198">
    <property type="entry name" value="Fido_containing"/>
</dbReference>